<proteinExistence type="inferred from homology"/>
<feature type="region of interest" description="Disordered" evidence="10">
    <location>
        <begin position="250"/>
        <end position="280"/>
    </location>
</feature>
<evidence type="ECO:0000256" key="10">
    <source>
        <dbReference type="SAM" id="MobiDB-lite"/>
    </source>
</evidence>
<evidence type="ECO:0000256" key="1">
    <source>
        <dbReference type="ARBA" id="ARBA00004604"/>
    </source>
</evidence>
<evidence type="ECO:0000256" key="3">
    <source>
        <dbReference type="ARBA" id="ARBA00022552"/>
    </source>
</evidence>
<dbReference type="FunFam" id="1.10.10.2150:FF:000001">
    <property type="entry name" value="Ribosomal RNA-processing protein 8"/>
    <property type="match status" value="1"/>
</dbReference>
<gene>
    <name evidence="11" type="ORF">K432DRAFT_391011</name>
</gene>
<reference evidence="11 12" key="1">
    <citation type="journal article" date="2016" name="Nat. Commun.">
        <title>Ectomycorrhizal ecology is imprinted in the genome of the dominant symbiotic fungus Cenococcum geophilum.</title>
        <authorList>
            <consortium name="DOE Joint Genome Institute"/>
            <person name="Peter M."/>
            <person name="Kohler A."/>
            <person name="Ohm R.A."/>
            <person name="Kuo A."/>
            <person name="Krutzmann J."/>
            <person name="Morin E."/>
            <person name="Arend M."/>
            <person name="Barry K.W."/>
            <person name="Binder M."/>
            <person name="Choi C."/>
            <person name="Clum A."/>
            <person name="Copeland A."/>
            <person name="Grisel N."/>
            <person name="Haridas S."/>
            <person name="Kipfer T."/>
            <person name="LaButti K."/>
            <person name="Lindquist E."/>
            <person name="Lipzen A."/>
            <person name="Maire R."/>
            <person name="Meier B."/>
            <person name="Mihaltcheva S."/>
            <person name="Molinier V."/>
            <person name="Murat C."/>
            <person name="Poggeler S."/>
            <person name="Quandt C.A."/>
            <person name="Sperisen C."/>
            <person name="Tritt A."/>
            <person name="Tisserant E."/>
            <person name="Crous P.W."/>
            <person name="Henrissat B."/>
            <person name="Nehls U."/>
            <person name="Egli S."/>
            <person name="Spatafora J.W."/>
            <person name="Grigoriev I.V."/>
            <person name="Martin F.M."/>
        </authorList>
    </citation>
    <scope>NUCLEOTIDE SEQUENCE [LARGE SCALE GENOMIC DNA]</scope>
    <source>
        <strain evidence="11 12">CBS 459.81</strain>
    </source>
</reference>
<evidence type="ECO:0000256" key="9">
    <source>
        <dbReference type="RuleBase" id="RU365074"/>
    </source>
</evidence>
<dbReference type="OrthoDB" id="10258825at2759"/>
<dbReference type="EC" id="2.1.1.-" evidence="9"/>
<dbReference type="SUPFAM" id="SSF53335">
    <property type="entry name" value="S-adenosyl-L-methionine-dependent methyltransferases"/>
    <property type="match status" value="1"/>
</dbReference>
<dbReference type="InterPro" id="IPR029063">
    <property type="entry name" value="SAM-dependent_MTases_sf"/>
</dbReference>
<evidence type="ECO:0000313" key="11">
    <source>
        <dbReference type="EMBL" id="OCK82768.1"/>
    </source>
</evidence>
<keyword evidence="4 9" id="KW-0489">Methyltransferase</keyword>
<sequence length="578" mass="62398">MFFVPGWNISAALKTQTKTATPSSNTNTTFPQDGEPSLPKKRKRGHGKSKSKDGGVNSLGLGPDVTSENIAEMWERHIEGKKVDKPLHNERPGTKRKSKKVEVKVVNEDIKGDGKQVEYSQGYSNELTILPESTPSTLKADKKKRKKDKISTTITEASNDTLAPPLSTTHLTPLQLSMRAKLASARFRHLNQTLYTTPSSASATLFAENPDMFLDYHTGFSQQVEVWPENPVDGFINAILARGKVGAVKNAWKANKQHQKRKGDKPDPTTQPPSQKIPAETETFTEQLKPLPRSFHPPHTCTLADLGCGTALLSLRLQPHLSSLRLRIHSFDLAVPTGPSGPLVTVADIAALPLPAASVDVAIFCLALMGTNWPDFIDEAYRILRWRGELWVAETKSRFGRVRGGGPGGKGGREVVGHSVGSKNKGGKGKERKTDDDANFDDDTFLAMEGEGIDGAKAPETDVSAFVDVLAKRGFVLEGSGAGAGAGAREGANVGAGVGVDLSNRMFVKMMFVKAAPARRGRNVKVDEGPGPGVRGEGAVQSNRRFGKFGKKVVDAAEVEREAKDEAGVLKPCVYKLR</sequence>
<dbReference type="GO" id="GO:0042273">
    <property type="term" value="P:ribosomal large subunit biogenesis"/>
    <property type="evidence" value="ECO:0007669"/>
    <property type="project" value="TreeGrafter"/>
</dbReference>
<dbReference type="Gene3D" id="1.10.10.2150">
    <property type="entry name" value="Ribosomal RNA-processing protein 8, N-terminal domain"/>
    <property type="match status" value="1"/>
</dbReference>
<dbReference type="PANTHER" id="PTHR12787">
    <property type="entry name" value="RIBOSOMAL RNA-PROCESSING PROTEIN 8"/>
    <property type="match status" value="1"/>
</dbReference>
<keyword evidence="3 9" id="KW-0698">rRNA processing</keyword>
<keyword evidence="6 9" id="KW-0949">S-adenosyl-L-methionine</keyword>
<dbReference type="EMBL" id="KV744879">
    <property type="protein sequence ID" value="OCK82768.1"/>
    <property type="molecule type" value="Genomic_DNA"/>
</dbReference>
<feature type="region of interest" description="Disordered" evidence="10">
    <location>
        <begin position="15"/>
        <end position="64"/>
    </location>
</feature>
<evidence type="ECO:0000256" key="5">
    <source>
        <dbReference type="ARBA" id="ARBA00022679"/>
    </source>
</evidence>
<feature type="compositionally biased region" description="Basic residues" evidence="10">
    <location>
        <begin position="39"/>
        <end position="49"/>
    </location>
</feature>
<evidence type="ECO:0000256" key="8">
    <source>
        <dbReference type="ARBA" id="ARBA00076672"/>
    </source>
</evidence>
<feature type="compositionally biased region" description="Polar residues" evidence="10">
    <location>
        <begin position="15"/>
        <end position="31"/>
    </location>
</feature>
<evidence type="ECO:0000313" key="12">
    <source>
        <dbReference type="Proteomes" id="UP000250266"/>
    </source>
</evidence>
<evidence type="ECO:0000256" key="4">
    <source>
        <dbReference type="ARBA" id="ARBA00022603"/>
    </source>
</evidence>
<feature type="region of interest" description="Disordered" evidence="10">
    <location>
        <begin position="402"/>
        <end position="439"/>
    </location>
</feature>
<dbReference type="InterPro" id="IPR042036">
    <property type="entry name" value="RRP8_N"/>
</dbReference>
<dbReference type="GO" id="GO:0016433">
    <property type="term" value="F:rRNA (adenine) methyltransferase activity"/>
    <property type="evidence" value="ECO:0007669"/>
    <property type="project" value="TreeGrafter"/>
</dbReference>
<dbReference type="Proteomes" id="UP000250266">
    <property type="component" value="Unassembled WGS sequence"/>
</dbReference>
<evidence type="ECO:0000256" key="2">
    <source>
        <dbReference type="ARBA" id="ARBA00006301"/>
    </source>
</evidence>
<comment type="function">
    <text evidence="9">S-adenosyl-L-methionine-dependent methyltransferase that specifically methylates the N(1) position of adenine in helix 25.1 in 25S rRNA. Required both for ribosomal 40S and 60S subunits biogenesis. Required for efficient pre-rRNA cleavage at site A2.</text>
</comment>
<dbReference type="CDD" id="cd02440">
    <property type="entry name" value="AdoMet_MTases"/>
    <property type="match status" value="1"/>
</dbReference>
<keyword evidence="5 9" id="KW-0808">Transferase</keyword>
<keyword evidence="7 9" id="KW-0539">Nucleus</keyword>
<dbReference type="PANTHER" id="PTHR12787:SF0">
    <property type="entry name" value="RIBOSOMAL RNA-PROCESSING PROTEIN 8"/>
    <property type="match status" value="1"/>
</dbReference>
<organism evidence="11 12">
    <name type="scientific">Lepidopterella palustris CBS 459.81</name>
    <dbReference type="NCBI Taxonomy" id="1314670"/>
    <lineage>
        <taxon>Eukaryota</taxon>
        <taxon>Fungi</taxon>
        <taxon>Dikarya</taxon>
        <taxon>Ascomycota</taxon>
        <taxon>Pezizomycotina</taxon>
        <taxon>Dothideomycetes</taxon>
        <taxon>Pleosporomycetidae</taxon>
        <taxon>Mytilinidiales</taxon>
        <taxon>Argynnaceae</taxon>
        <taxon>Lepidopterella</taxon>
    </lineage>
</organism>
<keyword evidence="12" id="KW-1185">Reference proteome</keyword>
<dbReference type="InterPro" id="IPR007823">
    <property type="entry name" value="RRP8"/>
</dbReference>
<feature type="region of interest" description="Disordered" evidence="10">
    <location>
        <begin position="81"/>
        <end position="102"/>
    </location>
</feature>
<dbReference type="AlphaFoldDB" id="A0A8E2EFV0"/>
<evidence type="ECO:0000256" key="6">
    <source>
        <dbReference type="ARBA" id="ARBA00022691"/>
    </source>
</evidence>
<dbReference type="Gene3D" id="3.40.50.150">
    <property type="entry name" value="Vaccinia Virus protein VP39"/>
    <property type="match status" value="1"/>
</dbReference>
<feature type="compositionally biased region" description="Basic and acidic residues" evidence="10">
    <location>
        <begin position="81"/>
        <end position="93"/>
    </location>
</feature>
<comment type="similarity">
    <text evidence="2 9">Belongs to the methyltransferase superfamily. RRP8 family.</text>
</comment>
<dbReference type="GO" id="GO:0005730">
    <property type="term" value="C:nucleolus"/>
    <property type="evidence" value="ECO:0007669"/>
    <property type="project" value="UniProtKB-SubCell"/>
</dbReference>
<dbReference type="Pfam" id="PF05148">
    <property type="entry name" value="Methyltransf_8"/>
    <property type="match status" value="2"/>
</dbReference>
<evidence type="ECO:0000256" key="7">
    <source>
        <dbReference type="ARBA" id="ARBA00023242"/>
    </source>
</evidence>
<name>A0A8E2EFV0_9PEZI</name>
<protein>
    <recommendedName>
        <fullName evidence="8 9">Ribosomal RNA-processing protein 8</fullName>
        <ecNumber evidence="9">2.1.1.-</ecNumber>
    </recommendedName>
</protein>
<comment type="subcellular location">
    <subcellularLocation>
        <location evidence="1 9">Nucleus</location>
        <location evidence="1 9">Nucleolus</location>
    </subcellularLocation>
</comment>
<accession>A0A8E2EFV0</accession>